<feature type="compositionally biased region" description="Polar residues" evidence="5">
    <location>
        <begin position="917"/>
        <end position="992"/>
    </location>
</feature>
<dbReference type="GO" id="GO:0000785">
    <property type="term" value="C:chromatin"/>
    <property type="evidence" value="ECO:0007669"/>
    <property type="project" value="TreeGrafter"/>
</dbReference>
<feature type="compositionally biased region" description="Polar residues" evidence="5">
    <location>
        <begin position="869"/>
        <end position="879"/>
    </location>
</feature>
<proteinExistence type="predicted"/>
<dbReference type="RefSeq" id="XP_011294809.2">
    <property type="nucleotide sequence ID" value="XM_011296507.3"/>
</dbReference>
<dbReference type="eggNOG" id="KOG2169">
    <property type="taxonomic scope" value="Eukaryota"/>
</dbReference>
<dbReference type="EnsemblMetazoa" id="MDOA013609-RF">
    <property type="protein sequence ID" value="MDOA013609-PF"/>
    <property type="gene ID" value="MDOA013609"/>
</dbReference>
<feature type="compositionally biased region" description="Polar residues" evidence="5">
    <location>
        <begin position="535"/>
        <end position="546"/>
    </location>
</feature>
<feature type="compositionally biased region" description="Low complexity" evidence="5">
    <location>
        <begin position="61"/>
        <end position="85"/>
    </location>
</feature>
<keyword evidence="3" id="KW-0862">Zinc</keyword>
<feature type="compositionally biased region" description="Polar residues" evidence="5">
    <location>
        <begin position="1113"/>
        <end position="1125"/>
    </location>
</feature>
<feature type="region of interest" description="Disordered" evidence="5">
    <location>
        <begin position="917"/>
        <end position="993"/>
    </location>
</feature>
<organism evidence="7">
    <name type="scientific">Musca domestica</name>
    <name type="common">House fly</name>
    <dbReference type="NCBI Taxonomy" id="7370"/>
    <lineage>
        <taxon>Eukaryota</taxon>
        <taxon>Metazoa</taxon>
        <taxon>Ecdysozoa</taxon>
        <taxon>Arthropoda</taxon>
        <taxon>Hexapoda</taxon>
        <taxon>Insecta</taxon>
        <taxon>Pterygota</taxon>
        <taxon>Neoptera</taxon>
        <taxon>Endopterygota</taxon>
        <taxon>Diptera</taxon>
        <taxon>Brachycera</taxon>
        <taxon>Muscomorpha</taxon>
        <taxon>Muscoidea</taxon>
        <taxon>Muscidae</taxon>
        <taxon>Musca</taxon>
    </lineage>
</organism>
<sequence length="1170" mass="124562">MQLIVDKIPMFSKQSTKRNSKKKNEDMNTPSGSSRAPALGGQISPPGNYPSPTADNHAHHQQSQQQQLFQQQQQFYQQQQQQNFHQHQHLTSQQQFLNQSNTAFPNNVPYQAEPDSLRSLNSSFGPNSEFTSVSGNSIPSNVDRLHYPNSHPPSGGAVGVAGVVSPGLLSPAASNSGNTLNTNYNSMVTAAGAQQANMDAMGGYNQMSGVHPGMNTGIMGTHAQPQHPFMNGNGGMNTTTMGPMAGNNASPNMQLAAMGPSSNGNGQINMMPGYHSGVGSARHHQMSSMNQMQSMAIAGSGIGSVGGSSSGMSLHHQQQMSAMNPMSKMQGMAGSSYNQRRMSPYPNPQMHAAQKRAGVYPINNPSVPQTQGTAGMGYGLSSHMHHQTTNGVPLPMQTGYGGGRGGATSYGGRSGNCANSNMSANGMGATSMAPGNIGPGGMGSTVLPNSSMGQVGMGPAGMPGNMGPAASMSPGCMNSMQRFGPGNSYGNSLHHPQQNQYYSGSQTSLNISSNTASNGMCPVGPSSAPSSGSPYQNQSFQQNYQHSPVPGNPTPPLTPACSVPYVSPNPDIKPQLDNCEEMRLTFPVRDGIILPPFRLLHNLSVSNHVFHLKQNVYNTLMCRSDLELQLKCFHQDDRQMNTNWPHTVTVSANATPLNIERSEKTGQALRPLYLKSVCQPGRNTLQLTASSCCCSHLFVLQLVHRPSVRQVMQSLHKRNLLPLEHSVAKIKRYFAIGIVGGTPSSDNSGTASNIPESNKCIRISLKCPIMKARIRLPARGLECKHVQCFDLESYLMMNCERGTWRCPECNKPALTESLEIDQYYWAILNTLNNSDVDEVAIDSSANWRAIQGNVVNSLNNSANSGSPNTTVPINSMSLTGGSAASNGNSSSLPISQIKQENYSDDIAKVMSPGSTQLPTATWDNSQAMSPFNSHDMNSIANGNMMTGTGDCKSNPNQGTNNSSRSNADSFNSHQTSGEILPSDSSHQNSSLTHLGEPLDQLNAMEKSLTEQMPHTPHTPHTPGSISHPMTPGGPPSVSSAHNEPINNSTANGANSSSLNSPQTPGTPSARTGSSSGQQQHDQQQQSHQDQIINSIMGPQSSSDLVSLSDQPFDPSNLSNSDTANDLNLLSDVDPLEILSYLEPQPDLNTPPSSGSSNNNNNDDILASLFD</sequence>
<dbReference type="Gene3D" id="3.30.40.10">
    <property type="entry name" value="Zinc/RING finger domain, C3HC4 (zinc finger)"/>
    <property type="match status" value="1"/>
</dbReference>
<dbReference type="OrthoDB" id="27975at2759"/>
<dbReference type="InterPro" id="IPR004181">
    <property type="entry name" value="Znf_MIZ"/>
</dbReference>
<dbReference type="GO" id="GO:0003712">
    <property type="term" value="F:transcription coregulator activity"/>
    <property type="evidence" value="ECO:0007669"/>
    <property type="project" value="TreeGrafter"/>
</dbReference>
<feature type="region of interest" description="Disordered" evidence="5">
    <location>
        <begin position="1"/>
        <end position="124"/>
    </location>
</feature>
<dbReference type="AlphaFoldDB" id="A0A1I8NBU1"/>
<dbReference type="STRING" id="7370.A0A1I8NBU1"/>
<feature type="compositionally biased region" description="Low complexity" evidence="5">
    <location>
        <begin position="522"/>
        <end position="534"/>
    </location>
</feature>
<feature type="region of interest" description="Disordered" evidence="5">
    <location>
        <begin position="1142"/>
        <end position="1170"/>
    </location>
</feature>
<evidence type="ECO:0000313" key="7">
    <source>
        <dbReference type="EnsemblMetazoa" id="MDOA013609-PF"/>
    </source>
</evidence>
<feature type="compositionally biased region" description="Low complexity" evidence="5">
    <location>
        <begin position="1046"/>
        <end position="1060"/>
    </location>
</feature>
<dbReference type="PANTHER" id="PTHR10782">
    <property type="entry name" value="ZINC FINGER MIZ DOMAIN-CONTAINING PROTEIN"/>
    <property type="match status" value="1"/>
</dbReference>
<dbReference type="InterPro" id="IPR057847">
    <property type="entry name" value="ZMIZ1/ZMIZ2_GBD-like"/>
</dbReference>
<dbReference type="VEuPathDB" id="VectorBase:MDOA013609"/>
<feature type="region of interest" description="Disordered" evidence="5">
    <location>
        <begin position="487"/>
        <end position="506"/>
    </location>
</feature>
<dbReference type="InterPro" id="IPR013083">
    <property type="entry name" value="Znf_RING/FYVE/PHD"/>
</dbReference>
<feature type="compositionally biased region" description="Polar residues" evidence="5">
    <location>
        <begin position="488"/>
        <end position="506"/>
    </location>
</feature>
<feature type="region of interest" description="Disordered" evidence="5">
    <location>
        <begin position="514"/>
        <end position="553"/>
    </location>
</feature>
<feature type="compositionally biased region" description="Polar residues" evidence="5">
    <location>
        <begin position="1061"/>
        <end position="1071"/>
    </location>
</feature>
<name>A0A1I8NBU1_MUSDO</name>
<dbReference type="GO" id="GO:0008270">
    <property type="term" value="F:zinc ion binding"/>
    <property type="evidence" value="ECO:0007669"/>
    <property type="project" value="UniProtKB-KW"/>
</dbReference>
<dbReference type="GO" id="GO:0016925">
    <property type="term" value="P:protein sumoylation"/>
    <property type="evidence" value="ECO:0007669"/>
    <property type="project" value="TreeGrafter"/>
</dbReference>
<feature type="compositionally biased region" description="Low complexity" evidence="5">
    <location>
        <begin position="859"/>
        <end position="868"/>
    </location>
</feature>
<feature type="compositionally biased region" description="Polar residues" evidence="5">
    <location>
        <begin position="90"/>
        <end position="109"/>
    </location>
</feature>
<evidence type="ECO:0000256" key="1">
    <source>
        <dbReference type="ARBA" id="ARBA00022723"/>
    </source>
</evidence>
<feature type="compositionally biased region" description="Low complexity" evidence="5">
    <location>
        <begin position="1098"/>
        <end position="1111"/>
    </location>
</feature>
<evidence type="ECO:0000256" key="3">
    <source>
        <dbReference type="ARBA" id="ARBA00022833"/>
    </source>
</evidence>
<feature type="region of interest" description="Disordered" evidence="5">
    <location>
        <begin position="1011"/>
        <end position="1125"/>
    </location>
</feature>
<feature type="region of interest" description="Disordered" evidence="5">
    <location>
        <begin position="859"/>
        <end position="891"/>
    </location>
</feature>
<feature type="compositionally biased region" description="Low complexity" evidence="5">
    <location>
        <begin position="1013"/>
        <end position="1022"/>
    </location>
</feature>
<keyword evidence="1" id="KW-0479">Metal-binding</keyword>
<dbReference type="GO" id="GO:0061665">
    <property type="term" value="F:SUMO ligase activity"/>
    <property type="evidence" value="ECO:0007669"/>
    <property type="project" value="TreeGrafter"/>
</dbReference>
<evidence type="ECO:0000256" key="2">
    <source>
        <dbReference type="ARBA" id="ARBA00022771"/>
    </source>
</evidence>
<feature type="compositionally biased region" description="Polar residues" evidence="5">
    <location>
        <begin position="1036"/>
        <end position="1045"/>
    </location>
</feature>
<dbReference type="GO" id="GO:0006357">
    <property type="term" value="P:regulation of transcription by RNA polymerase II"/>
    <property type="evidence" value="ECO:0007669"/>
    <property type="project" value="TreeGrafter"/>
</dbReference>
<keyword evidence="2 4" id="KW-0863">Zinc-finger</keyword>
<dbReference type="VEuPathDB" id="VectorBase:MDOMA2_017440"/>
<reference evidence="7" key="1">
    <citation type="submission" date="2020-05" db="UniProtKB">
        <authorList>
            <consortium name="EnsemblMetazoa"/>
        </authorList>
    </citation>
    <scope>IDENTIFICATION</scope>
    <source>
        <strain evidence="7">Aabys</strain>
    </source>
</reference>
<feature type="compositionally biased region" description="Low complexity" evidence="5">
    <location>
        <begin position="1152"/>
        <end position="1161"/>
    </location>
</feature>
<dbReference type="Pfam" id="PF25527">
    <property type="entry name" value="GBD-like_ZMIZ1_ZMIZ2"/>
    <property type="match status" value="1"/>
</dbReference>
<evidence type="ECO:0000256" key="5">
    <source>
        <dbReference type="SAM" id="MobiDB-lite"/>
    </source>
</evidence>
<protein>
    <recommendedName>
        <fullName evidence="6">SP-RING-type domain-containing protein</fullName>
    </recommendedName>
</protein>
<feature type="compositionally biased region" description="Low complexity" evidence="5">
    <location>
        <begin position="880"/>
        <end position="891"/>
    </location>
</feature>
<dbReference type="PROSITE" id="PS51044">
    <property type="entry name" value="ZF_SP_RING"/>
    <property type="match status" value="1"/>
</dbReference>
<dbReference type="KEGG" id="mde:101891777"/>
<evidence type="ECO:0000259" key="6">
    <source>
        <dbReference type="PROSITE" id="PS51044"/>
    </source>
</evidence>
<dbReference type="Pfam" id="PF02891">
    <property type="entry name" value="zf-MIZ"/>
    <property type="match status" value="1"/>
</dbReference>
<feature type="compositionally biased region" description="Low complexity" evidence="5">
    <location>
        <begin position="1072"/>
        <end position="1090"/>
    </location>
</feature>
<feature type="domain" description="SP-RING-type" evidence="6">
    <location>
        <begin position="743"/>
        <end position="833"/>
    </location>
</feature>
<dbReference type="PANTHER" id="PTHR10782:SF4">
    <property type="entry name" value="TONALLI, ISOFORM E"/>
    <property type="match status" value="1"/>
</dbReference>
<gene>
    <name evidence="7" type="primary">101891777</name>
</gene>
<accession>A0A1I8NBU1</accession>
<evidence type="ECO:0000256" key="4">
    <source>
        <dbReference type="PROSITE-ProRule" id="PRU00452"/>
    </source>
</evidence>